<dbReference type="Gene3D" id="3.40.190.290">
    <property type="match status" value="1"/>
</dbReference>
<evidence type="ECO:0000256" key="3">
    <source>
        <dbReference type="ARBA" id="ARBA00023125"/>
    </source>
</evidence>
<keyword evidence="4" id="KW-0804">Transcription</keyword>
<evidence type="ECO:0000256" key="2">
    <source>
        <dbReference type="ARBA" id="ARBA00023015"/>
    </source>
</evidence>
<dbReference type="PANTHER" id="PTHR30537:SF5">
    <property type="entry name" value="HTH-TYPE TRANSCRIPTIONAL ACTIVATOR TTDR-RELATED"/>
    <property type="match status" value="1"/>
</dbReference>
<dbReference type="CDD" id="cd08422">
    <property type="entry name" value="PBP2_CrgA_like"/>
    <property type="match status" value="1"/>
</dbReference>
<feature type="domain" description="HTH lysR-type" evidence="5">
    <location>
        <begin position="1"/>
        <end position="59"/>
    </location>
</feature>
<reference evidence="6 7" key="1">
    <citation type="journal article" date="2016" name="Antonie Van Leeuwenhoek">
        <title>Dongia soli sp. nov., isolated from soil from Dokdo, Korea.</title>
        <authorList>
            <person name="Kim D.U."/>
            <person name="Lee H."/>
            <person name="Kim H."/>
            <person name="Kim S.G."/>
            <person name="Ka J.O."/>
        </authorList>
    </citation>
    <scope>NUCLEOTIDE SEQUENCE [LARGE SCALE GENOMIC DNA]</scope>
    <source>
        <strain evidence="6 7">D78</strain>
    </source>
</reference>
<dbReference type="InterPro" id="IPR036390">
    <property type="entry name" value="WH_DNA-bd_sf"/>
</dbReference>
<organism evidence="6 7">
    <name type="scientific">Dongia soli</name>
    <dbReference type="NCBI Taxonomy" id="600628"/>
    <lineage>
        <taxon>Bacteria</taxon>
        <taxon>Pseudomonadati</taxon>
        <taxon>Pseudomonadota</taxon>
        <taxon>Alphaproteobacteria</taxon>
        <taxon>Rhodospirillales</taxon>
        <taxon>Dongiaceae</taxon>
        <taxon>Dongia</taxon>
    </lineage>
</organism>
<gene>
    <name evidence="6" type="ORF">SMD27_23290</name>
</gene>
<dbReference type="PANTHER" id="PTHR30537">
    <property type="entry name" value="HTH-TYPE TRANSCRIPTIONAL REGULATOR"/>
    <property type="match status" value="1"/>
</dbReference>
<evidence type="ECO:0000259" key="5">
    <source>
        <dbReference type="PROSITE" id="PS50931"/>
    </source>
</evidence>
<keyword evidence="3" id="KW-0238">DNA-binding</keyword>
<dbReference type="PROSITE" id="PS50931">
    <property type="entry name" value="HTH_LYSR"/>
    <property type="match status" value="1"/>
</dbReference>
<accession>A0ABU5EI10</accession>
<evidence type="ECO:0000256" key="4">
    <source>
        <dbReference type="ARBA" id="ARBA00023163"/>
    </source>
</evidence>
<dbReference type="InterPro" id="IPR000847">
    <property type="entry name" value="LysR_HTH_N"/>
</dbReference>
<proteinExistence type="inferred from homology"/>
<dbReference type="InterPro" id="IPR036388">
    <property type="entry name" value="WH-like_DNA-bd_sf"/>
</dbReference>
<dbReference type="Proteomes" id="UP001279642">
    <property type="component" value="Unassembled WGS sequence"/>
</dbReference>
<dbReference type="SUPFAM" id="SSF46785">
    <property type="entry name" value="Winged helix' DNA-binding domain"/>
    <property type="match status" value="1"/>
</dbReference>
<protein>
    <submittedName>
        <fullName evidence="6">LysR family transcriptional regulator</fullName>
    </submittedName>
</protein>
<dbReference type="InterPro" id="IPR005119">
    <property type="entry name" value="LysR_subst-bd"/>
</dbReference>
<keyword evidence="7" id="KW-1185">Reference proteome</keyword>
<dbReference type="EMBL" id="JAXCLW010000014">
    <property type="protein sequence ID" value="MDY0885780.1"/>
    <property type="molecule type" value="Genomic_DNA"/>
</dbReference>
<name>A0ABU5EI10_9PROT</name>
<comment type="similarity">
    <text evidence="1">Belongs to the LysR transcriptional regulatory family.</text>
</comment>
<evidence type="ECO:0000313" key="6">
    <source>
        <dbReference type="EMBL" id="MDY0885780.1"/>
    </source>
</evidence>
<dbReference type="SUPFAM" id="SSF53850">
    <property type="entry name" value="Periplasmic binding protein-like II"/>
    <property type="match status" value="1"/>
</dbReference>
<dbReference type="Pfam" id="PF00126">
    <property type="entry name" value="HTH_1"/>
    <property type="match status" value="1"/>
</dbReference>
<dbReference type="InterPro" id="IPR058163">
    <property type="entry name" value="LysR-type_TF_proteobact-type"/>
</dbReference>
<dbReference type="RefSeq" id="WP_379990151.1">
    <property type="nucleotide sequence ID" value="NZ_JBHSMB010000003.1"/>
</dbReference>
<evidence type="ECO:0000313" key="7">
    <source>
        <dbReference type="Proteomes" id="UP001279642"/>
    </source>
</evidence>
<sequence>MNDLELLRVFCAAAEAVSFREAAARLGISPQVVTRSVRELEERLDEALFHRSTRQVRITAYGEQLARQGREMVDSMESMLRPKSARREAQVSGMVRLTAPEALGRGLVMQALAPVLVQHPALTLDLRLSEAFTNAVDQRIDVGVRIGTLRDSRFIARSVAKVAFHVVASPVLIKRAVIPATPADLQALPIIAIIDRNSGRPWPWQFRDAKPFMPKPAFVTDDIEAGREAALLGLGYAQLPNYLARRHLASGQLIEVLAPHAPTPWPVSVYRVSHSPVPARIKLVFDRLVQALAAEKSLR</sequence>
<comment type="caution">
    <text evidence="6">The sequence shown here is derived from an EMBL/GenBank/DDBJ whole genome shotgun (WGS) entry which is preliminary data.</text>
</comment>
<keyword evidence="2" id="KW-0805">Transcription regulation</keyword>
<evidence type="ECO:0000256" key="1">
    <source>
        <dbReference type="ARBA" id="ARBA00009437"/>
    </source>
</evidence>
<dbReference type="Pfam" id="PF03466">
    <property type="entry name" value="LysR_substrate"/>
    <property type="match status" value="1"/>
</dbReference>
<dbReference type="Gene3D" id="1.10.10.10">
    <property type="entry name" value="Winged helix-like DNA-binding domain superfamily/Winged helix DNA-binding domain"/>
    <property type="match status" value="1"/>
</dbReference>